<evidence type="ECO:0000313" key="1">
    <source>
        <dbReference type="EMBL" id="RDW69873.1"/>
    </source>
</evidence>
<dbReference type="AlphaFoldDB" id="A0A3D8R751"/>
<dbReference type="EMBL" id="PDLM01000009">
    <property type="protein sequence ID" value="RDW69873.1"/>
    <property type="molecule type" value="Genomic_DNA"/>
</dbReference>
<gene>
    <name evidence="1" type="ORF">BP6252_08893</name>
</gene>
<organism evidence="1 2">
    <name type="scientific">Coleophoma cylindrospora</name>
    <dbReference type="NCBI Taxonomy" id="1849047"/>
    <lineage>
        <taxon>Eukaryota</taxon>
        <taxon>Fungi</taxon>
        <taxon>Dikarya</taxon>
        <taxon>Ascomycota</taxon>
        <taxon>Pezizomycotina</taxon>
        <taxon>Leotiomycetes</taxon>
        <taxon>Helotiales</taxon>
        <taxon>Dermateaceae</taxon>
        <taxon>Coleophoma</taxon>
    </lineage>
</organism>
<dbReference type="Proteomes" id="UP000256645">
    <property type="component" value="Unassembled WGS sequence"/>
</dbReference>
<proteinExistence type="predicted"/>
<sequence>MWHSPQYVATHRATSAIHSCSSMLYVMAERWPPAQQYRNAFERVKESILEYVSLGTEVPRDLLPSSTFNLATQDALKDVFARPGMESLGQAFYSIIAPEAQEASQSLPIGTTDADQLVFDLDNLGSLTPSEDQLLYEANEAQQSCHLDLAEGVEYSWDILDAVMHPR</sequence>
<protein>
    <submittedName>
        <fullName evidence="1">Uncharacterized protein</fullName>
    </submittedName>
</protein>
<name>A0A3D8R751_9HELO</name>
<reference evidence="1 2" key="1">
    <citation type="journal article" date="2018" name="IMA Fungus">
        <title>IMA Genome-F 9: Draft genome sequence of Annulohypoxylon stygium, Aspergillus mulundensis, Berkeleyomyces basicola (syn. Thielaviopsis basicola), Ceratocystis smalleyi, two Cercospora beticola strains, Coleophoma cylindrospora, Fusarium fracticaudum, Phialophora cf. hyalina, and Morchella septimelata.</title>
        <authorList>
            <person name="Wingfield B.D."/>
            <person name="Bills G.F."/>
            <person name="Dong Y."/>
            <person name="Huang W."/>
            <person name="Nel W.J."/>
            <person name="Swalarsk-Parry B.S."/>
            <person name="Vaghefi N."/>
            <person name="Wilken P.M."/>
            <person name="An Z."/>
            <person name="de Beer Z.W."/>
            <person name="De Vos L."/>
            <person name="Chen L."/>
            <person name="Duong T.A."/>
            <person name="Gao Y."/>
            <person name="Hammerbacher A."/>
            <person name="Kikkert J.R."/>
            <person name="Li Y."/>
            <person name="Li H."/>
            <person name="Li K."/>
            <person name="Li Q."/>
            <person name="Liu X."/>
            <person name="Ma X."/>
            <person name="Naidoo K."/>
            <person name="Pethybridge S.J."/>
            <person name="Sun J."/>
            <person name="Steenkamp E.T."/>
            <person name="van der Nest M.A."/>
            <person name="van Wyk S."/>
            <person name="Wingfield M.J."/>
            <person name="Xiong C."/>
            <person name="Yue Q."/>
            <person name="Zhang X."/>
        </authorList>
    </citation>
    <scope>NUCLEOTIDE SEQUENCE [LARGE SCALE GENOMIC DNA]</scope>
    <source>
        <strain evidence="1 2">BP6252</strain>
    </source>
</reference>
<comment type="caution">
    <text evidence="1">The sequence shown here is derived from an EMBL/GenBank/DDBJ whole genome shotgun (WGS) entry which is preliminary data.</text>
</comment>
<evidence type="ECO:0000313" key="2">
    <source>
        <dbReference type="Proteomes" id="UP000256645"/>
    </source>
</evidence>
<accession>A0A3D8R751</accession>
<keyword evidence="2" id="KW-1185">Reference proteome</keyword>